<dbReference type="Proteomes" id="UP000005540">
    <property type="component" value="Unassembled WGS sequence"/>
</dbReference>
<evidence type="ECO:0000313" key="3">
    <source>
        <dbReference type="Proteomes" id="UP000005540"/>
    </source>
</evidence>
<protein>
    <recommendedName>
        <fullName evidence="1">Haem-binding uptake Tiki superfamily ChaN domain-containing protein</fullName>
    </recommendedName>
</protein>
<dbReference type="SUPFAM" id="SSF159501">
    <property type="entry name" value="EreA/ChaN-like"/>
    <property type="match status" value="1"/>
</dbReference>
<evidence type="ECO:0000313" key="2">
    <source>
        <dbReference type="EMBL" id="EEP60186.1"/>
    </source>
</evidence>
<evidence type="ECO:0000259" key="1">
    <source>
        <dbReference type="Pfam" id="PF04187"/>
    </source>
</evidence>
<proteinExistence type="predicted"/>
<dbReference type="EMBL" id="ABZS01000136">
    <property type="protein sequence ID" value="EEP60186.1"/>
    <property type="molecule type" value="Genomic_DNA"/>
</dbReference>
<organism evidence="2 3">
    <name type="scientific">Sulfurihydrogenibium yellowstonense SS-5</name>
    <dbReference type="NCBI Taxonomy" id="432331"/>
    <lineage>
        <taxon>Bacteria</taxon>
        <taxon>Pseudomonadati</taxon>
        <taxon>Aquificota</taxon>
        <taxon>Aquificia</taxon>
        <taxon>Aquificales</taxon>
        <taxon>Hydrogenothermaceae</taxon>
        <taxon>Sulfurihydrogenibium</taxon>
    </lineage>
</organism>
<feature type="domain" description="Haem-binding uptake Tiki superfamily ChaN" evidence="1">
    <location>
        <begin position="10"/>
        <end position="199"/>
    </location>
</feature>
<name>C4FL65_9AQUI</name>
<dbReference type="CDD" id="cd14727">
    <property type="entry name" value="ChanN-like"/>
    <property type="match status" value="1"/>
</dbReference>
<comment type="caution">
    <text evidence="2">The sequence shown here is derived from an EMBL/GenBank/DDBJ whole genome shotgun (WGS) entry which is preliminary data.</text>
</comment>
<reference evidence="2 3" key="1">
    <citation type="submission" date="2009-04" db="EMBL/GenBank/DDBJ databases">
        <authorList>
            <person name="Reysenbach A.-L."/>
            <person name="Heidelberg J.F."/>
            <person name="Nelson W.C."/>
        </authorList>
    </citation>
    <scope>NUCLEOTIDE SEQUENCE [LARGE SCALE GENOMIC DNA]</scope>
    <source>
        <strain evidence="2 3">SS-5</strain>
    </source>
</reference>
<sequence>MIGFILVFSTFKSYNIIIVGENHTDELDHKKQLEVIKDYYKYDKKIIIAMEMFQQPFQEYLDKYIQGEVDLNQLIEKTEYNKRWGFDINLYKDILEFARENKIKVVALNIPSELLSEIRKKGLENIDSAYLPKPIPKHTPEEIKFIDEAIKEHKNIKNKQAFYDIQLAWDYGMAYKIYDTYKKYPDYKIIVLIGKGHANTVKRFLNILDSSLKIFVYD</sequence>
<keyword evidence="3" id="KW-1185">Reference proteome</keyword>
<dbReference type="InterPro" id="IPR007314">
    <property type="entry name" value="Cofac_haem-bd_dom"/>
</dbReference>
<dbReference type="Gene3D" id="3.40.50.11550">
    <property type="match status" value="1"/>
</dbReference>
<accession>C4FL65</accession>
<dbReference type="AlphaFoldDB" id="C4FL65"/>
<dbReference type="Pfam" id="PF04187">
    <property type="entry name" value="Cofac_haem_bdg"/>
    <property type="match status" value="1"/>
</dbReference>
<gene>
    <name evidence="2" type="ORF">SULYE_1319</name>
</gene>